<organism evidence="1 2">
    <name type="scientific">Candidatus Kaiserbacteria bacterium GW2011_GWB1_52_6</name>
    <dbReference type="NCBI Taxonomy" id="1618674"/>
    <lineage>
        <taxon>Bacteria</taxon>
        <taxon>Candidatus Kaiseribacteriota</taxon>
    </lineage>
</organism>
<proteinExistence type="predicted"/>
<dbReference type="EMBL" id="LCRA01000023">
    <property type="protein sequence ID" value="KKW26476.1"/>
    <property type="molecule type" value="Genomic_DNA"/>
</dbReference>
<dbReference type="Proteomes" id="UP000034185">
    <property type="component" value="Unassembled WGS sequence"/>
</dbReference>
<dbReference type="AlphaFoldDB" id="A0A0G1X655"/>
<evidence type="ECO:0000313" key="1">
    <source>
        <dbReference type="EMBL" id="KKW26476.1"/>
    </source>
</evidence>
<comment type="caution">
    <text evidence="1">The sequence shown here is derived from an EMBL/GenBank/DDBJ whole genome shotgun (WGS) entry which is preliminary data.</text>
</comment>
<evidence type="ECO:0000313" key="2">
    <source>
        <dbReference type="Proteomes" id="UP000034185"/>
    </source>
</evidence>
<sequence>MKEPKVKQPKYDFEKMKLAATSSDPETRKEMFKEYFERFEEFPSYLFDNKEKINDLLLQTIQDIKKDPETPEKMHKGIALLLERLPGVSETTL</sequence>
<gene>
    <name evidence="1" type="ORF">UY70_C0023G0011</name>
</gene>
<reference evidence="1 2" key="1">
    <citation type="journal article" date="2015" name="Nature">
        <title>rRNA introns, odd ribosomes, and small enigmatic genomes across a large radiation of phyla.</title>
        <authorList>
            <person name="Brown C.T."/>
            <person name="Hug L.A."/>
            <person name="Thomas B.C."/>
            <person name="Sharon I."/>
            <person name="Castelle C.J."/>
            <person name="Singh A."/>
            <person name="Wilkins M.J."/>
            <person name="Williams K.H."/>
            <person name="Banfield J.F."/>
        </authorList>
    </citation>
    <scope>NUCLEOTIDE SEQUENCE [LARGE SCALE GENOMIC DNA]</scope>
</reference>
<accession>A0A0G1X655</accession>
<protein>
    <submittedName>
        <fullName evidence="1">Uncharacterized protein</fullName>
    </submittedName>
</protein>
<name>A0A0G1X655_9BACT</name>